<dbReference type="HOGENOM" id="CLU_3188426_0_0_5"/>
<evidence type="ECO:0000313" key="1">
    <source>
        <dbReference type="EMBL" id="ADE30321.1"/>
    </source>
</evidence>
<dbReference type="EMBL" id="CP001584">
    <property type="protein sequence ID" value="ADE30321.1"/>
    <property type="molecule type" value="Genomic_DNA"/>
</dbReference>
<organism evidence="1 2">
    <name type="scientific">Rickettsia prowazekii (strain Rp22)</name>
    <dbReference type="NCBI Taxonomy" id="449216"/>
    <lineage>
        <taxon>Bacteria</taxon>
        <taxon>Pseudomonadati</taxon>
        <taxon>Pseudomonadota</taxon>
        <taxon>Alphaproteobacteria</taxon>
        <taxon>Rickettsiales</taxon>
        <taxon>Rickettsiaceae</taxon>
        <taxon>Rickettsieae</taxon>
        <taxon>Rickettsia</taxon>
        <taxon>typhus group</taxon>
    </lineage>
</organism>
<protein>
    <submittedName>
        <fullName evidence="1">Uncharacterized protein</fullName>
    </submittedName>
</protein>
<dbReference type="Proteomes" id="UP000006931">
    <property type="component" value="Chromosome"/>
</dbReference>
<dbReference type="KEGG" id="rpq:rpr22_0814"/>
<gene>
    <name evidence="1" type="ORF">rpr22_0814</name>
</gene>
<dbReference type="AlphaFoldDB" id="D5AY32"/>
<proteinExistence type="predicted"/>
<accession>D5AY32</accession>
<evidence type="ECO:0000313" key="2">
    <source>
        <dbReference type="Proteomes" id="UP000006931"/>
    </source>
</evidence>
<reference evidence="1 2" key="1">
    <citation type="journal article" date="2010" name="Genome Res.">
        <title>Genomic, proteomic, and transcriptomic analysis of virulent and avirulent Rickettsia prowazekii reveals its adaptive mutation capabilities.</title>
        <authorList>
            <person name="Bechah Y."/>
            <person name="El Karkouri K."/>
            <person name="Mediannikov O."/>
            <person name="Leroy Q."/>
            <person name="Pelletier N."/>
            <person name="Robert C."/>
            <person name="Medigue C."/>
            <person name="Mege J.L."/>
            <person name="Raoult D."/>
        </authorList>
    </citation>
    <scope>NUCLEOTIDE SEQUENCE [LARGE SCALE GENOMIC DNA]</scope>
    <source>
        <strain evidence="1 2">Rp22</strain>
    </source>
</reference>
<sequence length="46" mass="5432">MLHPLQKIRVLLTSTFIVDIWYIHDLSVTVRFKHTVVVFLIVLGLR</sequence>
<name>D5AY32_RICPP</name>
<dbReference type="PATRIC" id="fig|449216.3.peg.785"/>